<reference evidence="6 7" key="1">
    <citation type="submission" date="2024-02" db="EMBL/GenBank/DDBJ databases">
        <authorList>
            <person name="Chen Y."/>
            <person name="Shah S."/>
            <person name="Dougan E. K."/>
            <person name="Thang M."/>
            <person name="Chan C."/>
        </authorList>
    </citation>
    <scope>NUCLEOTIDE SEQUENCE [LARGE SCALE GENOMIC DNA]</scope>
</reference>
<keyword evidence="1" id="KW-0808">Transferase</keyword>
<dbReference type="PANTHER" id="PTHR44329">
    <property type="entry name" value="SERINE/THREONINE-PROTEIN KINASE TNNI3K-RELATED"/>
    <property type="match status" value="1"/>
</dbReference>
<dbReference type="EMBL" id="CAXAMM010040862">
    <property type="protein sequence ID" value="CAK9095897.1"/>
    <property type="molecule type" value="Genomic_DNA"/>
</dbReference>
<sequence>MGSVCSTACVEPDSWCAKDVQQAACPSPRTFQHLEASDSQVLRQESLLSDETDEAHDVFSEDSTGTTCGDLMSKVDSMKSQLSEKSLLVDVGDVVLQRELCSTFKSRVFVASWQGRFVAAKQLKMSEAGDADDDAKFKEMMNDIDIFSKLSHPCLVNMLGASVDRRHPILLTEFLENQDLETYMHKQRKASIDGFWKPRFSLAAQWAIATGEALAYLHGRGIVHRDLKPLNMLLTRNLEVKIGDFGLAKVMPGGCPGSSRDEVPKMSGGVGTWRYMAPEVARYEAYDEKVDIYAFSLILYLIFSGLQPFGSYSKDLTKLLDAYQAGEEPRPSLEVSMGADKLRQLVADAWHVKASERPSAEECLCRLEQIEVVVDATGEEYGTEERDQIHQYVMVSFSNFSNGMAILKQVLTQLLLYYTRLQKVIHKAFPQQPPAFANEMVSNTTILMEVRRDNFA</sequence>
<evidence type="ECO:0000313" key="7">
    <source>
        <dbReference type="Proteomes" id="UP001642464"/>
    </source>
</evidence>
<keyword evidence="2" id="KW-0547">Nucleotide-binding</keyword>
<comment type="caution">
    <text evidence="6">The sequence shown here is derived from an EMBL/GenBank/DDBJ whole genome shotgun (WGS) entry which is preliminary data.</text>
</comment>
<dbReference type="PROSITE" id="PS50011">
    <property type="entry name" value="PROTEIN_KINASE_DOM"/>
    <property type="match status" value="1"/>
</dbReference>
<keyword evidence="3 6" id="KW-0418">Kinase</keyword>
<accession>A0ABP0R5Q3</accession>
<dbReference type="InterPro" id="IPR008271">
    <property type="entry name" value="Ser/Thr_kinase_AS"/>
</dbReference>
<dbReference type="Gene3D" id="3.30.200.20">
    <property type="entry name" value="Phosphorylase Kinase, domain 1"/>
    <property type="match status" value="1"/>
</dbReference>
<gene>
    <name evidence="6" type="ORF">SCF082_LOCUS45032</name>
</gene>
<evidence type="ECO:0000256" key="2">
    <source>
        <dbReference type="ARBA" id="ARBA00022741"/>
    </source>
</evidence>
<dbReference type="PROSITE" id="PS00108">
    <property type="entry name" value="PROTEIN_KINASE_ST"/>
    <property type="match status" value="1"/>
</dbReference>
<dbReference type="InterPro" id="IPR000719">
    <property type="entry name" value="Prot_kinase_dom"/>
</dbReference>
<evidence type="ECO:0000313" key="6">
    <source>
        <dbReference type="EMBL" id="CAK9095897.1"/>
    </source>
</evidence>
<dbReference type="InterPro" id="IPR051681">
    <property type="entry name" value="Ser/Thr_Kinases-Pseudokinases"/>
</dbReference>
<evidence type="ECO:0000256" key="1">
    <source>
        <dbReference type="ARBA" id="ARBA00022679"/>
    </source>
</evidence>
<keyword evidence="7" id="KW-1185">Reference proteome</keyword>
<feature type="domain" description="Protein kinase" evidence="5">
    <location>
        <begin position="94"/>
        <end position="370"/>
    </location>
</feature>
<dbReference type="PANTHER" id="PTHR44329:SF288">
    <property type="entry name" value="MITOGEN-ACTIVATED PROTEIN KINASE KINASE KINASE 20"/>
    <property type="match status" value="1"/>
</dbReference>
<organism evidence="6 7">
    <name type="scientific">Durusdinium trenchii</name>
    <dbReference type="NCBI Taxonomy" id="1381693"/>
    <lineage>
        <taxon>Eukaryota</taxon>
        <taxon>Sar</taxon>
        <taxon>Alveolata</taxon>
        <taxon>Dinophyceae</taxon>
        <taxon>Suessiales</taxon>
        <taxon>Symbiodiniaceae</taxon>
        <taxon>Durusdinium</taxon>
    </lineage>
</organism>
<dbReference type="SUPFAM" id="SSF56112">
    <property type="entry name" value="Protein kinase-like (PK-like)"/>
    <property type="match status" value="1"/>
</dbReference>
<evidence type="ECO:0000259" key="5">
    <source>
        <dbReference type="PROSITE" id="PS50011"/>
    </source>
</evidence>
<evidence type="ECO:0000256" key="4">
    <source>
        <dbReference type="ARBA" id="ARBA00022840"/>
    </source>
</evidence>
<protein>
    <submittedName>
        <fullName evidence="6">Probable serine/threonine-protein kinase DDB_G0267514</fullName>
    </submittedName>
</protein>
<dbReference type="Gene3D" id="1.10.510.10">
    <property type="entry name" value="Transferase(Phosphotransferase) domain 1"/>
    <property type="match status" value="1"/>
</dbReference>
<proteinExistence type="predicted"/>
<keyword evidence="4" id="KW-0067">ATP-binding</keyword>
<dbReference type="Pfam" id="PF00069">
    <property type="entry name" value="Pkinase"/>
    <property type="match status" value="1"/>
</dbReference>
<dbReference type="Proteomes" id="UP001642464">
    <property type="component" value="Unassembled WGS sequence"/>
</dbReference>
<evidence type="ECO:0000256" key="3">
    <source>
        <dbReference type="ARBA" id="ARBA00022777"/>
    </source>
</evidence>
<dbReference type="SMART" id="SM00220">
    <property type="entry name" value="S_TKc"/>
    <property type="match status" value="1"/>
</dbReference>
<dbReference type="GO" id="GO:0016301">
    <property type="term" value="F:kinase activity"/>
    <property type="evidence" value="ECO:0007669"/>
    <property type="project" value="UniProtKB-KW"/>
</dbReference>
<name>A0ABP0R5Q3_9DINO</name>
<dbReference type="InterPro" id="IPR011009">
    <property type="entry name" value="Kinase-like_dom_sf"/>
</dbReference>